<name>A0A3B4T920_SERDU</name>
<keyword evidence="6" id="KW-0496">Mitochondrion</keyword>
<evidence type="ECO:0000256" key="7">
    <source>
        <dbReference type="ARBA" id="ARBA00037805"/>
    </source>
</evidence>
<evidence type="ECO:0000256" key="6">
    <source>
        <dbReference type="ARBA" id="ARBA00023128"/>
    </source>
</evidence>
<dbReference type="PROSITE" id="PS00674">
    <property type="entry name" value="AAA"/>
    <property type="match status" value="1"/>
</dbReference>
<evidence type="ECO:0000259" key="13">
    <source>
        <dbReference type="SMART" id="SM00382"/>
    </source>
</evidence>
<evidence type="ECO:0000256" key="4">
    <source>
        <dbReference type="ARBA" id="ARBA00022787"/>
    </source>
</evidence>
<dbReference type="GeneTree" id="ENSGT00550000074823"/>
<evidence type="ECO:0000313" key="14">
    <source>
        <dbReference type="Ensembl" id="ENSSDUP00000002555.1"/>
    </source>
</evidence>
<reference evidence="14" key="1">
    <citation type="submission" date="2025-08" db="UniProtKB">
        <authorList>
            <consortium name="Ensembl"/>
        </authorList>
    </citation>
    <scope>IDENTIFICATION</scope>
</reference>
<dbReference type="Gene3D" id="3.40.50.300">
    <property type="entry name" value="P-loop containing nucleotide triphosphate hydrolases"/>
    <property type="match status" value="1"/>
</dbReference>
<evidence type="ECO:0000256" key="12">
    <source>
        <dbReference type="RuleBase" id="RU003651"/>
    </source>
</evidence>
<comment type="similarity">
    <text evidence="8">Belongs to the AAA ATPase family. MSP1 subfamily.</text>
</comment>
<evidence type="ECO:0000313" key="15">
    <source>
        <dbReference type="Proteomes" id="UP000261420"/>
    </source>
</evidence>
<dbReference type="GO" id="GO:0016887">
    <property type="term" value="F:ATP hydrolysis activity"/>
    <property type="evidence" value="ECO:0007669"/>
    <property type="project" value="InterPro"/>
</dbReference>
<dbReference type="OMA" id="NTRQRQD"/>
<dbReference type="InterPro" id="IPR051701">
    <property type="entry name" value="Mito_OM_Translocase_MSP1"/>
</dbReference>
<reference evidence="14" key="2">
    <citation type="submission" date="2025-09" db="UniProtKB">
        <authorList>
            <consortium name="Ensembl"/>
        </authorList>
    </citation>
    <scope>IDENTIFICATION</scope>
</reference>
<dbReference type="AlphaFoldDB" id="A0A3B4T920"/>
<dbReference type="SUPFAM" id="SSF52540">
    <property type="entry name" value="P-loop containing nucleoside triphosphate hydrolases"/>
    <property type="match status" value="1"/>
</dbReference>
<evidence type="ECO:0000256" key="10">
    <source>
        <dbReference type="ARBA" id="ARBA00048588"/>
    </source>
</evidence>
<comment type="catalytic activity">
    <reaction evidence="10">
        <text>[protein]-with a C-terminal TM segment(out) + ATP + H2O = [protein]-with a C-terminal TM segment(in) + ADP + phosphate + H(+)</text>
        <dbReference type="Rhea" id="RHEA:66168"/>
        <dbReference type="Rhea" id="RHEA-COMP:16963"/>
        <dbReference type="ChEBI" id="CHEBI:15377"/>
        <dbReference type="ChEBI" id="CHEBI:15378"/>
        <dbReference type="ChEBI" id="CHEBI:30616"/>
        <dbReference type="ChEBI" id="CHEBI:43474"/>
        <dbReference type="ChEBI" id="CHEBI:90782"/>
        <dbReference type="ChEBI" id="CHEBI:456216"/>
    </reaction>
</comment>
<dbReference type="STRING" id="41447.ENSSDUP00000002555"/>
<feature type="domain" description="AAA+ ATPase" evidence="13">
    <location>
        <begin position="129"/>
        <end position="267"/>
    </location>
</feature>
<evidence type="ECO:0000256" key="9">
    <source>
        <dbReference type="ARBA" id="ARBA00040718"/>
    </source>
</evidence>
<sequence>MLFKDLPREALMRPLSRNEVVGMLVRLTIFGAATYYSIKWVIEAMDPTYKQKNQAKKRAEQLMKRIGVEGVKLTEYEMNIASHLVDPQTMKVSWRDIAGLDEVINELQDTVILPFQKRHLLAGSKLFQPPKGVLLFGPPGCGKTMIAKATAKASGCKFINLQASTLTDMWYGESQKLTAAVFSLAVKIQPCIVFIDEIESFLRNRSSLDHEATAMMKAQFMSLWDGMDTSSTTQVMVMGATNRPQDVDPAILRRMPATFHVGLPVRHQHTNGLMVYKCLILLSCFSVQLSNAINLKEIAEKTDGYSGSDLRELCRDAAMYRVRDYVRKEQMRQIAQQLQDCQEEEEKPVDEERLRPVTQLDLLFGLDKMKESKRATASMLPSVSEVPLD</sequence>
<dbReference type="GO" id="GO:0140570">
    <property type="term" value="P:extraction of mislocalized protein from mitochondrial outer membrane"/>
    <property type="evidence" value="ECO:0007669"/>
    <property type="project" value="TreeGrafter"/>
</dbReference>
<dbReference type="SMART" id="SM00382">
    <property type="entry name" value="AAA"/>
    <property type="match status" value="1"/>
</dbReference>
<evidence type="ECO:0000256" key="11">
    <source>
        <dbReference type="ARBA" id="ARBA00056396"/>
    </source>
</evidence>
<dbReference type="InterPro" id="IPR003959">
    <property type="entry name" value="ATPase_AAA_core"/>
</dbReference>
<dbReference type="GO" id="GO:0005778">
    <property type="term" value="C:peroxisomal membrane"/>
    <property type="evidence" value="ECO:0007669"/>
    <property type="project" value="UniProtKB-SubCell"/>
</dbReference>
<keyword evidence="4" id="KW-0472">Membrane</keyword>
<comment type="subcellular location">
    <subcellularLocation>
        <location evidence="2">Mitochondrion outer membrane</location>
        <topology evidence="2">Single-pass membrane protein</topology>
    </subcellularLocation>
    <subcellularLocation>
        <location evidence="1">Peroxisome membrane</location>
        <topology evidence="1">Single-pass membrane protein</topology>
    </subcellularLocation>
    <subcellularLocation>
        <location evidence="7">Postsynaptic cell membrane</location>
        <topology evidence="7">Single-pass membrane protein</topology>
    </subcellularLocation>
</comment>
<evidence type="ECO:0000256" key="2">
    <source>
        <dbReference type="ARBA" id="ARBA00004572"/>
    </source>
</evidence>
<evidence type="ECO:0000256" key="5">
    <source>
        <dbReference type="ARBA" id="ARBA00022840"/>
    </source>
</evidence>
<keyword evidence="4" id="KW-1000">Mitochondrion outer membrane</keyword>
<dbReference type="GO" id="GO:0005741">
    <property type="term" value="C:mitochondrial outer membrane"/>
    <property type="evidence" value="ECO:0007669"/>
    <property type="project" value="UniProtKB-SubCell"/>
</dbReference>
<dbReference type="GO" id="GO:0045211">
    <property type="term" value="C:postsynaptic membrane"/>
    <property type="evidence" value="ECO:0007669"/>
    <property type="project" value="UniProtKB-SubCell"/>
</dbReference>
<dbReference type="PANTHER" id="PTHR45644:SF8">
    <property type="entry name" value="OUTER MITOCHONDRIAL TRANSMEMBRANE HELIX TRANSLOCASE"/>
    <property type="match status" value="1"/>
</dbReference>
<dbReference type="GO" id="GO:0005524">
    <property type="term" value="F:ATP binding"/>
    <property type="evidence" value="ECO:0007669"/>
    <property type="project" value="UniProtKB-KW"/>
</dbReference>
<dbReference type="PANTHER" id="PTHR45644">
    <property type="entry name" value="AAA ATPASE, PUTATIVE (AFU_ORTHOLOGUE AFUA_2G12920)-RELATED-RELATED"/>
    <property type="match status" value="1"/>
</dbReference>
<dbReference type="InterPro" id="IPR041569">
    <property type="entry name" value="AAA_lid_3"/>
</dbReference>
<dbReference type="Pfam" id="PF17862">
    <property type="entry name" value="AAA_lid_3"/>
    <property type="match status" value="1"/>
</dbReference>
<comment type="function">
    <text evidence="11">Outer mitochondrial translocase required to remove mislocalized tail-anchored transmembrane proteins on mitochondria. Specifically recognizes and binds tail-anchored transmembrane proteins: acts as a dislocase that mediates the ATP-dependent extraction of mistargeted tail-anchored transmembrane proteins from the mitochondrion outer membrane. Also plays a critical role in regulating the surface expression of AMPA receptors (AMPAR), thereby regulating synaptic plasticity and learning and memory.</text>
</comment>
<dbReference type="Gene3D" id="1.10.8.60">
    <property type="match status" value="1"/>
</dbReference>
<dbReference type="CDD" id="cd19520">
    <property type="entry name" value="RecA-like_ATAD1"/>
    <property type="match status" value="1"/>
</dbReference>
<protein>
    <recommendedName>
        <fullName evidence="9">Outer mitochondrial transmembrane helix translocase</fullName>
    </recommendedName>
</protein>
<dbReference type="Ensembl" id="ENSSDUT00000002628.1">
    <property type="protein sequence ID" value="ENSSDUP00000002555.1"/>
    <property type="gene ID" value="ENSSDUG00000001959.1"/>
</dbReference>
<dbReference type="InterPro" id="IPR003960">
    <property type="entry name" value="ATPase_AAA_CS"/>
</dbReference>
<dbReference type="FunFam" id="3.40.50.300:FF:000538">
    <property type="entry name" value="ATPase family AAA domain-containing protein 1"/>
    <property type="match status" value="1"/>
</dbReference>
<organism evidence="14 15">
    <name type="scientific">Seriola dumerili</name>
    <name type="common">Greater amberjack</name>
    <name type="synonym">Caranx dumerili</name>
    <dbReference type="NCBI Taxonomy" id="41447"/>
    <lineage>
        <taxon>Eukaryota</taxon>
        <taxon>Metazoa</taxon>
        <taxon>Chordata</taxon>
        <taxon>Craniata</taxon>
        <taxon>Vertebrata</taxon>
        <taxon>Euteleostomi</taxon>
        <taxon>Actinopterygii</taxon>
        <taxon>Neopterygii</taxon>
        <taxon>Teleostei</taxon>
        <taxon>Neoteleostei</taxon>
        <taxon>Acanthomorphata</taxon>
        <taxon>Carangaria</taxon>
        <taxon>Carangiformes</taxon>
        <taxon>Carangidae</taxon>
        <taxon>Seriola</taxon>
    </lineage>
</organism>
<dbReference type="InterPro" id="IPR003593">
    <property type="entry name" value="AAA+_ATPase"/>
</dbReference>
<keyword evidence="3 12" id="KW-0547">Nucleotide-binding</keyword>
<evidence type="ECO:0000256" key="8">
    <source>
        <dbReference type="ARBA" id="ARBA00038383"/>
    </source>
</evidence>
<evidence type="ECO:0000256" key="1">
    <source>
        <dbReference type="ARBA" id="ARBA00004549"/>
    </source>
</evidence>
<proteinExistence type="inferred from homology"/>
<keyword evidence="15" id="KW-1185">Reference proteome</keyword>
<dbReference type="InterPro" id="IPR027417">
    <property type="entry name" value="P-loop_NTPase"/>
</dbReference>
<dbReference type="Proteomes" id="UP000261420">
    <property type="component" value="Unplaced"/>
</dbReference>
<keyword evidence="5 12" id="KW-0067">ATP-binding</keyword>
<dbReference type="Pfam" id="PF00004">
    <property type="entry name" value="AAA"/>
    <property type="match status" value="1"/>
</dbReference>
<evidence type="ECO:0000256" key="3">
    <source>
        <dbReference type="ARBA" id="ARBA00022741"/>
    </source>
</evidence>
<accession>A0A3B4T920</accession>